<keyword evidence="2" id="KW-1185">Reference proteome</keyword>
<evidence type="ECO:0000313" key="2">
    <source>
        <dbReference type="Proteomes" id="UP000070589"/>
    </source>
</evidence>
<protein>
    <submittedName>
        <fullName evidence="1">Uncharacterized protein</fullName>
    </submittedName>
</protein>
<reference evidence="1 2" key="1">
    <citation type="journal article" date="2016" name="Sci. Rep.">
        <title>Metabolic traits of an uncultured archaeal lineage -MSBL1- from brine pools of the Red Sea.</title>
        <authorList>
            <person name="Mwirichia R."/>
            <person name="Alam I."/>
            <person name="Rashid M."/>
            <person name="Vinu M."/>
            <person name="Ba-Alawi W."/>
            <person name="Anthony Kamau A."/>
            <person name="Kamanda Ngugi D."/>
            <person name="Goker M."/>
            <person name="Klenk H.P."/>
            <person name="Bajic V."/>
            <person name="Stingl U."/>
        </authorList>
    </citation>
    <scope>NUCLEOTIDE SEQUENCE [LARGE SCALE GENOMIC DNA]</scope>
    <source>
        <strain evidence="1">SCGC-AAA259D14</strain>
    </source>
</reference>
<accession>A0A133U886</accession>
<dbReference type="Proteomes" id="UP000070589">
    <property type="component" value="Unassembled WGS sequence"/>
</dbReference>
<name>A0A133U886_9EURY</name>
<dbReference type="AlphaFoldDB" id="A0A133U886"/>
<dbReference type="EMBL" id="LHXL01000006">
    <property type="protein sequence ID" value="KXA90400.1"/>
    <property type="molecule type" value="Genomic_DNA"/>
</dbReference>
<sequence>MWWKGDHLHGLEVVVRTPLPPHEDESGEGAGEVCRSGAWIGQDMKGWTSMENVEIDWVVDKASELLADKIEEGPLTEEDINLAFEMFAKPRLRKMSDSFSGEEEYTEAENEVRVRLHEVANKLNEENWSE</sequence>
<organism evidence="1 2">
    <name type="scientific">candidate division MSBL1 archaeon SCGC-AAA259D14</name>
    <dbReference type="NCBI Taxonomy" id="1698261"/>
    <lineage>
        <taxon>Archaea</taxon>
        <taxon>Methanobacteriati</taxon>
        <taxon>Methanobacteriota</taxon>
        <taxon>candidate division MSBL1</taxon>
    </lineage>
</organism>
<comment type="caution">
    <text evidence="1">The sequence shown here is derived from an EMBL/GenBank/DDBJ whole genome shotgun (WGS) entry which is preliminary data.</text>
</comment>
<proteinExistence type="predicted"/>
<gene>
    <name evidence="1" type="ORF">AKJ62_00900</name>
</gene>
<evidence type="ECO:0000313" key="1">
    <source>
        <dbReference type="EMBL" id="KXA90400.1"/>
    </source>
</evidence>